<gene>
    <name evidence="2" type="ORF">EVAR_78633_1</name>
</gene>
<dbReference type="PROSITE" id="PS51257">
    <property type="entry name" value="PROKAR_LIPOPROTEIN"/>
    <property type="match status" value="1"/>
</dbReference>
<sequence length="142" mass="15998">MSRVTTRTSAVGTVTWFACSLVWHVSRALRRTPTLWDSRRLESLPIQIRAFLRLISRACRPLKLHYPEKRSLAFHTAAGRGRREAFRSVPSSAAAVTDRRDRGRNLSLRLRRSPVAVVVVVVLAPIFRRLARPGSSTPACLL</sequence>
<name>A0A4C1U8M0_EUMVA</name>
<keyword evidence="1" id="KW-1133">Transmembrane helix</keyword>
<evidence type="ECO:0000313" key="2">
    <source>
        <dbReference type="EMBL" id="GBP22457.1"/>
    </source>
</evidence>
<proteinExistence type="predicted"/>
<comment type="caution">
    <text evidence="2">The sequence shown here is derived from an EMBL/GenBank/DDBJ whole genome shotgun (WGS) entry which is preliminary data.</text>
</comment>
<feature type="transmembrane region" description="Helical" evidence="1">
    <location>
        <begin position="110"/>
        <end position="127"/>
    </location>
</feature>
<evidence type="ECO:0000256" key="1">
    <source>
        <dbReference type="SAM" id="Phobius"/>
    </source>
</evidence>
<keyword evidence="1" id="KW-0812">Transmembrane</keyword>
<evidence type="ECO:0000313" key="3">
    <source>
        <dbReference type="Proteomes" id="UP000299102"/>
    </source>
</evidence>
<keyword evidence="1" id="KW-0472">Membrane</keyword>
<dbReference type="Proteomes" id="UP000299102">
    <property type="component" value="Unassembled WGS sequence"/>
</dbReference>
<dbReference type="EMBL" id="BGZK01000140">
    <property type="protein sequence ID" value="GBP22457.1"/>
    <property type="molecule type" value="Genomic_DNA"/>
</dbReference>
<reference evidence="2 3" key="1">
    <citation type="journal article" date="2019" name="Commun. Biol.">
        <title>The bagworm genome reveals a unique fibroin gene that provides high tensile strength.</title>
        <authorList>
            <person name="Kono N."/>
            <person name="Nakamura H."/>
            <person name="Ohtoshi R."/>
            <person name="Tomita M."/>
            <person name="Numata K."/>
            <person name="Arakawa K."/>
        </authorList>
    </citation>
    <scope>NUCLEOTIDE SEQUENCE [LARGE SCALE GENOMIC DNA]</scope>
</reference>
<accession>A0A4C1U8M0</accession>
<protein>
    <submittedName>
        <fullName evidence="2">Uncharacterized protein</fullName>
    </submittedName>
</protein>
<keyword evidence="3" id="KW-1185">Reference proteome</keyword>
<organism evidence="2 3">
    <name type="scientific">Eumeta variegata</name>
    <name type="common">Bagworm moth</name>
    <name type="synonym">Eumeta japonica</name>
    <dbReference type="NCBI Taxonomy" id="151549"/>
    <lineage>
        <taxon>Eukaryota</taxon>
        <taxon>Metazoa</taxon>
        <taxon>Ecdysozoa</taxon>
        <taxon>Arthropoda</taxon>
        <taxon>Hexapoda</taxon>
        <taxon>Insecta</taxon>
        <taxon>Pterygota</taxon>
        <taxon>Neoptera</taxon>
        <taxon>Endopterygota</taxon>
        <taxon>Lepidoptera</taxon>
        <taxon>Glossata</taxon>
        <taxon>Ditrysia</taxon>
        <taxon>Tineoidea</taxon>
        <taxon>Psychidae</taxon>
        <taxon>Oiketicinae</taxon>
        <taxon>Eumeta</taxon>
    </lineage>
</organism>
<dbReference type="AlphaFoldDB" id="A0A4C1U8M0"/>